<keyword evidence="2" id="KW-0489">Methyltransferase</keyword>
<dbReference type="GO" id="GO:0008168">
    <property type="term" value="F:methyltransferase activity"/>
    <property type="evidence" value="ECO:0007669"/>
    <property type="project" value="UniProtKB-KW"/>
</dbReference>
<dbReference type="PIRSF" id="PIRSF031679">
    <property type="entry name" value="Mtase_Alr7345_prd"/>
    <property type="match status" value="1"/>
</dbReference>
<proteinExistence type="predicted"/>
<dbReference type="InterPro" id="IPR029063">
    <property type="entry name" value="SAM-dependent_MTases_sf"/>
</dbReference>
<accession>A0A7V1CWB7</accession>
<dbReference type="Gene3D" id="3.40.50.150">
    <property type="entry name" value="Vaccinia Virus protein VP39"/>
    <property type="match status" value="1"/>
</dbReference>
<feature type="signal peptide" evidence="1">
    <location>
        <begin position="1"/>
        <end position="22"/>
    </location>
</feature>
<comment type="caution">
    <text evidence="2">The sequence shown here is derived from an EMBL/GenBank/DDBJ whole genome shotgun (WGS) entry which is preliminary data.</text>
</comment>
<feature type="chain" id="PRO_5030858902" evidence="1">
    <location>
        <begin position="23"/>
        <end position="272"/>
    </location>
</feature>
<sequence length="272" mass="29805">MKFALKTLLVATLAMSSTLVLAHDHGQNSAVAQAVKSSERNTERDQYRHPVETLAFFGLKPTMTVVEIAPGGGWYSEILAPVLKEQGTYYAAHFPADSSVGYYQRSLAGFKQKVAEDERFSKVKITEFAPSTHLDIAPAGSADMVLTFRNVHNWYMSKDKDAAANAFKSFYKALKPGGTLGVVEHRLPEAQADEMQKSSGYMKQSVVIELAKQAGFELAASSDINANSLDTADHPKGVWTLPPSLRLGEQDAAKYKAIGESDRMTLKFKKPL</sequence>
<dbReference type="EMBL" id="DRGM01000039">
    <property type="protein sequence ID" value="HEA15526.1"/>
    <property type="molecule type" value="Genomic_DNA"/>
</dbReference>
<name>A0A7V1CWB7_9GAMM</name>
<dbReference type="Proteomes" id="UP000886188">
    <property type="component" value="Unassembled WGS sequence"/>
</dbReference>
<evidence type="ECO:0000256" key="1">
    <source>
        <dbReference type="SAM" id="SignalP"/>
    </source>
</evidence>
<protein>
    <submittedName>
        <fullName evidence="2">Methyltransferase domain-containing protein</fullName>
    </submittedName>
</protein>
<gene>
    <name evidence="2" type="ORF">ENH88_03555</name>
</gene>
<reference evidence="2" key="1">
    <citation type="journal article" date="2020" name="mSystems">
        <title>Genome- and Community-Level Interaction Insights into Carbon Utilization and Element Cycling Functions of Hydrothermarchaeota in Hydrothermal Sediment.</title>
        <authorList>
            <person name="Zhou Z."/>
            <person name="Liu Y."/>
            <person name="Xu W."/>
            <person name="Pan J."/>
            <person name="Luo Z.H."/>
            <person name="Li M."/>
        </authorList>
    </citation>
    <scope>NUCLEOTIDE SEQUENCE [LARGE SCALE GENOMIC DNA]</scope>
    <source>
        <strain evidence="2">HyVt-346</strain>
    </source>
</reference>
<dbReference type="InterPro" id="IPR016980">
    <property type="entry name" value="S-AdoMet-dep_MeTrfase_Alr7345"/>
</dbReference>
<evidence type="ECO:0000313" key="2">
    <source>
        <dbReference type="EMBL" id="HEA15526.1"/>
    </source>
</evidence>
<keyword evidence="1" id="KW-0732">Signal</keyword>
<keyword evidence="2" id="KW-0808">Transferase</keyword>
<organism evidence="2">
    <name type="scientific">Pseudoalteromonas prydzensis</name>
    <dbReference type="NCBI Taxonomy" id="182141"/>
    <lineage>
        <taxon>Bacteria</taxon>
        <taxon>Pseudomonadati</taxon>
        <taxon>Pseudomonadota</taxon>
        <taxon>Gammaproteobacteria</taxon>
        <taxon>Alteromonadales</taxon>
        <taxon>Pseudoalteromonadaceae</taxon>
        <taxon>Pseudoalteromonas</taxon>
    </lineage>
</organism>
<dbReference type="GO" id="GO:0032259">
    <property type="term" value="P:methylation"/>
    <property type="evidence" value="ECO:0007669"/>
    <property type="project" value="UniProtKB-KW"/>
</dbReference>
<dbReference type="AlphaFoldDB" id="A0A7V1CWB7"/>
<dbReference type="SUPFAM" id="SSF53335">
    <property type="entry name" value="S-adenosyl-L-methionine-dependent methyltransferases"/>
    <property type="match status" value="1"/>
</dbReference>
<dbReference type="RefSeq" id="WP_304179572.1">
    <property type="nucleotide sequence ID" value="NZ_DRGM01000039.1"/>
</dbReference>